<evidence type="ECO:0000256" key="6">
    <source>
        <dbReference type="ARBA" id="ARBA00022989"/>
    </source>
</evidence>
<dbReference type="PANTHER" id="PTHR38686:SF1">
    <property type="entry name" value="APOLIPOPROTEIN N-ACYLTRANSFERASE"/>
    <property type="match status" value="1"/>
</dbReference>
<dbReference type="Gene3D" id="3.60.110.10">
    <property type="entry name" value="Carbon-nitrogen hydrolase"/>
    <property type="match status" value="1"/>
</dbReference>
<comment type="pathway">
    <text evidence="9">Protein modification; lipoprotein biosynthesis (N-acyl transfer).</text>
</comment>
<dbReference type="EC" id="2.3.1.269" evidence="9"/>
<feature type="transmembrane region" description="Helical" evidence="9">
    <location>
        <begin position="180"/>
        <end position="200"/>
    </location>
</feature>
<dbReference type="InterPro" id="IPR003010">
    <property type="entry name" value="C-N_Hydrolase"/>
</dbReference>
<comment type="catalytic activity">
    <reaction evidence="9">
        <text>N-terminal S-1,2-diacyl-sn-glyceryl-L-cysteinyl-[lipoprotein] + a glycerophospholipid = N-acyl-S-1,2-diacyl-sn-glyceryl-L-cysteinyl-[lipoprotein] + a 2-acyl-sn-glycero-3-phospholipid + H(+)</text>
        <dbReference type="Rhea" id="RHEA:48228"/>
        <dbReference type="Rhea" id="RHEA-COMP:14681"/>
        <dbReference type="Rhea" id="RHEA-COMP:14684"/>
        <dbReference type="ChEBI" id="CHEBI:15378"/>
        <dbReference type="ChEBI" id="CHEBI:136912"/>
        <dbReference type="ChEBI" id="CHEBI:140656"/>
        <dbReference type="ChEBI" id="CHEBI:140657"/>
        <dbReference type="ChEBI" id="CHEBI:140660"/>
        <dbReference type="EC" id="2.3.1.269"/>
    </reaction>
</comment>
<reference evidence="11" key="1">
    <citation type="submission" date="2024-02" db="EMBL/GenBank/DDBJ databases">
        <title>Genome sequences of strain Gemmobacter sp. JM10B15.</title>
        <authorList>
            <person name="Zhang M."/>
        </authorList>
    </citation>
    <scope>NUCLEOTIDE SEQUENCE</scope>
    <source>
        <strain evidence="11">JM10B15</strain>
    </source>
</reference>
<evidence type="ECO:0000256" key="5">
    <source>
        <dbReference type="ARBA" id="ARBA00022692"/>
    </source>
</evidence>
<proteinExistence type="inferred from homology"/>
<evidence type="ECO:0000256" key="8">
    <source>
        <dbReference type="ARBA" id="ARBA00023315"/>
    </source>
</evidence>
<dbReference type="SUPFAM" id="SSF56317">
    <property type="entry name" value="Carbon-nitrogen hydrolase"/>
    <property type="match status" value="1"/>
</dbReference>
<comment type="caution">
    <text evidence="11">The sequence shown here is derived from an EMBL/GenBank/DDBJ whole genome shotgun (WGS) entry which is preliminary data.</text>
</comment>
<dbReference type="CDD" id="cd07571">
    <property type="entry name" value="ALP_N-acyl_transferase"/>
    <property type="match status" value="1"/>
</dbReference>
<dbReference type="NCBIfam" id="TIGR00546">
    <property type="entry name" value="lnt"/>
    <property type="match status" value="1"/>
</dbReference>
<evidence type="ECO:0000313" key="12">
    <source>
        <dbReference type="Proteomes" id="UP001431963"/>
    </source>
</evidence>
<dbReference type="InterPro" id="IPR045378">
    <property type="entry name" value="LNT_N"/>
</dbReference>
<dbReference type="RefSeq" id="WP_335425092.1">
    <property type="nucleotide sequence ID" value="NZ_JBALHR010000016.1"/>
</dbReference>
<comment type="function">
    <text evidence="9">Catalyzes the phospholipid dependent N-acylation of the N-terminal cysteine of apolipoprotein, the last step in lipoprotein maturation.</text>
</comment>
<organism evidence="11 12">
    <name type="scientific">Gemmobacter denitrificans</name>
    <dbReference type="NCBI Taxonomy" id="3123040"/>
    <lineage>
        <taxon>Bacteria</taxon>
        <taxon>Pseudomonadati</taxon>
        <taxon>Pseudomonadota</taxon>
        <taxon>Alphaproteobacteria</taxon>
        <taxon>Rhodobacterales</taxon>
        <taxon>Paracoccaceae</taxon>
        <taxon>Gemmobacter</taxon>
    </lineage>
</organism>
<dbReference type="EMBL" id="JBALHR010000016">
    <property type="protein sequence ID" value="MEH7830063.1"/>
    <property type="molecule type" value="Genomic_DNA"/>
</dbReference>
<evidence type="ECO:0000313" key="11">
    <source>
        <dbReference type="EMBL" id="MEH7830063.1"/>
    </source>
</evidence>
<dbReference type="Pfam" id="PF20154">
    <property type="entry name" value="LNT_N"/>
    <property type="match status" value="1"/>
</dbReference>
<dbReference type="Proteomes" id="UP001431963">
    <property type="component" value="Unassembled WGS sequence"/>
</dbReference>
<comment type="subcellular location">
    <subcellularLocation>
        <location evidence="1 9">Cell membrane</location>
        <topology evidence="1 9">Multi-pass membrane protein</topology>
    </subcellularLocation>
</comment>
<dbReference type="InterPro" id="IPR004563">
    <property type="entry name" value="Apolipo_AcylTrfase"/>
</dbReference>
<gene>
    <name evidence="9 11" type="primary">lnt</name>
    <name evidence="11" type="ORF">V6590_18075</name>
</gene>
<feature type="transmembrane region" description="Helical" evidence="9">
    <location>
        <begin position="152"/>
        <end position="173"/>
    </location>
</feature>
<dbReference type="Pfam" id="PF00795">
    <property type="entry name" value="CN_hydrolase"/>
    <property type="match status" value="1"/>
</dbReference>
<dbReference type="PANTHER" id="PTHR38686">
    <property type="entry name" value="APOLIPOPROTEIN N-ACYLTRANSFERASE"/>
    <property type="match status" value="1"/>
</dbReference>
<feature type="transmembrane region" description="Helical" evidence="9">
    <location>
        <begin position="49"/>
        <end position="68"/>
    </location>
</feature>
<protein>
    <recommendedName>
        <fullName evidence="9">Apolipoprotein N-acyltransferase</fullName>
        <shortName evidence="9">ALP N-acyltransferase</shortName>
        <ecNumber evidence="9">2.3.1.269</ecNumber>
    </recommendedName>
</protein>
<keyword evidence="8 9" id="KW-0012">Acyltransferase</keyword>
<evidence type="ECO:0000256" key="1">
    <source>
        <dbReference type="ARBA" id="ARBA00004651"/>
    </source>
</evidence>
<keyword evidence="3 9" id="KW-1003">Cell membrane</keyword>
<sequence length="494" mass="52137">MKRSLGLAFGAGLAAAAGQAPLGLWWLAVPAYALVTYLVIRAPNARAGFLWAWAAGVGHFGAALSWIVQPFFVDPVRHGWMAPFALVLMAGGLALFWGLAGWAAVRRGGRICRALLFGLCLTLAEALRGMVLTGFPWALPGHIWIDTPVMQAAAWIGPNGLTLLTLVLALLPVAFARRGVATAILMLAVVWSAGLLRLAGPEPEPRGVTLRLVQPNAEQSLKWDPDEAERLFRLQLDFTAAQPAPDLVIWPETALPYLLDPGRDAAAAVARAAQGVPVALGAQRVEGGAAYNSLAVIGAGGALTGLYDKAHLVPFGEYMPMGDVLHAWFGLSAFAARQGHGYAAGPGPRLLDLGDLGKVLPLICYEAVFPNDLRAAPGRADWILQITNDAWFGTLTGPFQHAAQARLRAVEQGLPLVRVANTGVTQVVDARGRVIAGLAFGTAGWLDAALPGALPPTFFARHGDTALLLLLMILALALLTISKHRPLDAYGGRA</sequence>
<comment type="similarity">
    <text evidence="2 9">Belongs to the CN hydrolase family. Apolipoprotein N-acyltransferase subfamily.</text>
</comment>
<feature type="domain" description="CN hydrolase" evidence="10">
    <location>
        <begin position="213"/>
        <end position="452"/>
    </location>
</feature>
<dbReference type="HAMAP" id="MF_01148">
    <property type="entry name" value="Lnt"/>
    <property type="match status" value="1"/>
</dbReference>
<keyword evidence="5 9" id="KW-0812">Transmembrane</keyword>
<name>A0ABU8C0S8_9RHOB</name>
<evidence type="ECO:0000256" key="2">
    <source>
        <dbReference type="ARBA" id="ARBA00010065"/>
    </source>
</evidence>
<evidence type="ECO:0000256" key="9">
    <source>
        <dbReference type="HAMAP-Rule" id="MF_01148"/>
    </source>
</evidence>
<accession>A0ABU8C0S8</accession>
<evidence type="ECO:0000259" key="10">
    <source>
        <dbReference type="PROSITE" id="PS50263"/>
    </source>
</evidence>
<keyword evidence="7 9" id="KW-0472">Membrane</keyword>
<feature type="transmembrane region" description="Helical" evidence="9">
    <location>
        <begin position="26"/>
        <end position="42"/>
    </location>
</feature>
<feature type="transmembrane region" description="Helical" evidence="9">
    <location>
        <begin position="114"/>
        <end position="132"/>
    </location>
</feature>
<dbReference type="InterPro" id="IPR036526">
    <property type="entry name" value="C-N_Hydrolase_sf"/>
</dbReference>
<evidence type="ECO:0000256" key="3">
    <source>
        <dbReference type="ARBA" id="ARBA00022475"/>
    </source>
</evidence>
<evidence type="ECO:0000256" key="7">
    <source>
        <dbReference type="ARBA" id="ARBA00023136"/>
    </source>
</evidence>
<feature type="transmembrane region" description="Helical" evidence="9">
    <location>
        <begin position="80"/>
        <end position="102"/>
    </location>
</feature>
<dbReference type="PROSITE" id="PS50263">
    <property type="entry name" value="CN_HYDROLASE"/>
    <property type="match status" value="1"/>
</dbReference>
<feature type="transmembrane region" description="Helical" evidence="9">
    <location>
        <begin position="465"/>
        <end position="481"/>
    </location>
</feature>
<keyword evidence="12" id="KW-1185">Reference proteome</keyword>
<evidence type="ECO:0000256" key="4">
    <source>
        <dbReference type="ARBA" id="ARBA00022679"/>
    </source>
</evidence>
<keyword evidence="4 9" id="KW-0808">Transferase</keyword>
<keyword evidence="6 9" id="KW-1133">Transmembrane helix</keyword>